<feature type="transmembrane region" description="Helical" evidence="1">
    <location>
        <begin position="108"/>
        <end position="131"/>
    </location>
</feature>
<proteinExistence type="predicted"/>
<gene>
    <name evidence="2" type="ORF">IV64_GL000162</name>
</gene>
<keyword evidence="1" id="KW-0812">Transmembrane</keyword>
<feature type="transmembrane region" description="Helical" evidence="1">
    <location>
        <begin position="143"/>
        <end position="167"/>
    </location>
</feature>
<comment type="caution">
    <text evidence="2">The sequence shown here is derived from an EMBL/GenBank/DDBJ whole genome shotgun (WGS) entry which is preliminary data.</text>
</comment>
<dbReference type="PATRIC" id="fig|942150.3.peg.169"/>
<dbReference type="EMBL" id="JQCL01000074">
    <property type="protein sequence ID" value="KRO09035.1"/>
    <property type="molecule type" value="Genomic_DNA"/>
</dbReference>
<protein>
    <recommendedName>
        <fullName evidence="4">DUF2812 domain-containing protein</fullName>
    </recommendedName>
</protein>
<dbReference type="RefSeq" id="WP_057706774.1">
    <property type="nucleotide sequence ID" value="NZ_JQCL01000074.1"/>
</dbReference>
<organism evidence="2 3">
    <name type="scientific">Lactiplantibacillus xiangfangensis</name>
    <dbReference type="NCBI Taxonomy" id="942150"/>
    <lineage>
        <taxon>Bacteria</taxon>
        <taxon>Bacillati</taxon>
        <taxon>Bacillota</taxon>
        <taxon>Bacilli</taxon>
        <taxon>Lactobacillales</taxon>
        <taxon>Lactobacillaceae</taxon>
        <taxon>Lactiplantibacillus</taxon>
    </lineage>
</organism>
<evidence type="ECO:0008006" key="4">
    <source>
        <dbReference type="Google" id="ProtNLM"/>
    </source>
</evidence>
<evidence type="ECO:0000313" key="3">
    <source>
        <dbReference type="Proteomes" id="UP000051783"/>
    </source>
</evidence>
<accession>A0A0R2MAH8</accession>
<evidence type="ECO:0000256" key="1">
    <source>
        <dbReference type="SAM" id="Phobius"/>
    </source>
</evidence>
<keyword evidence="1" id="KW-0472">Membrane</keyword>
<sequence length="261" mass="29642">MQKTRFFLKGSVAENVWLNRQAQRGYQLTAVKGMTYHFKAVAHAEKVLAEYLPTKTLTAMTDVFHPLTSFTFRNGKMAVAYSPVQPAQRIVSDDNHYRLAVYRRAREVALNWMNGWVVGIWLLMCVEVVATTRLTATPMLTNLLLGSFGVGAGLIVAAIVICGVAAARFHGQVRRLIRVTGEDKEAWKPTMHVIFKHQKQVPDTDVWADLGLWQLTMQNQKGEYYYNLQTYLSEGEIRNAIAKIIKQKDFSVMSWLGLYPL</sequence>
<dbReference type="AlphaFoldDB" id="A0A0R2MAH8"/>
<name>A0A0R2MAH8_9LACO</name>
<dbReference type="OrthoDB" id="2317427at2"/>
<keyword evidence="3" id="KW-1185">Reference proteome</keyword>
<keyword evidence="1" id="KW-1133">Transmembrane helix</keyword>
<reference evidence="2 3" key="1">
    <citation type="journal article" date="2015" name="Genome Announc.">
        <title>Expanding the biotechnology potential of lactobacilli through comparative genomics of 213 strains and associated genera.</title>
        <authorList>
            <person name="Sun Z."/>
            <person name="Harris H.M."/>
            <person name="McCann A."/>
            <person name="Guo C."/>
            <person name="Argimon S."/>
            <person name="Zhang W."/>
            <person name="Yang X."/>
            <person name="Jeffery I.B."/>
            <person name="Cooney J.C."/>
            <person name="Kagawa T.F."/>
            <person name="Liu W."/>
            <person name="Song Y."/>
            <person name="Salvetti E."/>
            <person name="Wrobel A."/>
            <person name="Rasinkangas P."/>
            <person name="Parkhill J."/>
            <person name="Rea M.C."/>
            <person name="O'Sullivan O."/>
            <person name="Ritari J."/>
            <person name="Douillard F.P."/>
            <person name="Paul Ross R."/>
            <person name="Yang R."/>
            <person name="Briner A.E."/>
            <person name="Felis G.E."/>
            <person name="de Vos W.M."/>
            <person name="Barrangou R."/>
            <person name="Klaenhammer T.R."/>
            <person name="Caufield P.W."/>
            <person name="Cui Y."/>
            <person name="Zhang H."/>
            <person name="O'Toole P.W."/>
        </authorList>
    </citation>
    <scope>NUCLEOTIDE SEQUENCE [LARGE SCALE GENOMIC DNA]</scope>
    <source>
        <strain evidence="2 3">LMG 26013</strain>
    </source>
</reference>
<dbReference type="Proteomes" id="UP000051783">
    <property type="component" value="Unassembled WGS sequence"/>
</dbReference>
<evidence type="ECO:0000313" key="2">
    <source>
        <dbReference type="EMBL" id="KRO09035.1"/>
    </source>
</evidence>